<dbReference type="Gene3D" id="3.90.180.10">
    <property type="entry name" value="Medium-chain alcohol dehydrogenases, catalytic domain"/>
    <property type="match status" value="1"/>
</dbReference>
<sequence>MKGDKVIISCVSRCGSCQNCQKQLYAHCHADGGWIMGFIFYIKSLSSSAKLLFGATYWLGQFSWNFAFVFAILAIKFIYG</sequence>
<keyword evidence="1" id="KW-0812">Transmembrane</keyword>
<keyword evidence="3" id="KW-1185">Reference proteome</keyword>
<organism evidence="2 3">
    <name type="scientific">Moraxella nonliquefaciens</name>
    <dbReference type="NCBI Taxonomy" id="478"/>
    <lineage>
        <taxon>Bacteria</taxon>
        <taxon>Pseudomonadati</taxon>
        <taxon>Pseudomonadota</taxon>
        <taxon>Gammaproteobacteria</taxon>
        <taxon>Moraxellales</taxon>
        <taxon>Moraxellaceae</taxon>
        <taxon>Moraxella</taxon>
    </lineage>
</organism>
<feature type="transmembrane region" description="Helical" evidence="1">
    <location>
        <begin position="24"/>
        <end position="42"/>
    </location>
</feature>
<protein>
    <submittedName>
        <fullName evidence="2">Alcohol dehydrogenase catalytic domain-containing protein</fullName>
    </submittedName>
</protein>
<proteinExistence type="predicted"/>
<dbReference type="InterPro" id="IPR011032">
    <property type="entry name" value="GroES-like_sf"/>
</dbReference>
<keyword evidence="1" id="KW-0472">Membrane</keyword>
<gene>
    <name evidence="2" type="ORF">I6G26_10730</name>
</gene>
<name>A0A7T3C155_MORNO</name>
<evidence type="ECO:0000313" key="3">
    <source>
        <dbReference type="Proteomes" id="UP000594834"/>
    </source>
</evidence>
<keyword evidence="1" id="KW-1133">Transmembrane helix</keyword>
<evidence type="ECO:0000256" key="1">
    <source>
        <dbReference type="SAM" id="Phobius"/>
    </source>
</evidence>
<reference evidence="2 3" key="1">
    <citation type="submission" date="2020-12" db="EMBL/GenBank/DDBJ databases">
        <title>FDA dAtabase for Regulatory Grade micrObial Sequences (FDA-ARGOS): Supporting development and validation of Infectious Disease Dx tests.</title>
        <authorList>
            <person name="Sproer C."/>
            <person name="Gronow S."/>
            <person name="Severitt S."/>
            <person name="Schroder I."/>
            <person name="Tallon L."/>
            <person name="Sadzewicz L."/>
            <person name="Zhao X."/>
            <person name="Boylan J."/>
            <person name="Ott S."/>
            <person name="Bowen H."/>
            <person name="Vavikolanu K."/>
            <person name="Mehta A."/>
            <person name="Aluvathingal J."/>
            <person name="Nadendla S."/>
            <person name="Lowell S."/>
            <person name="Myers T."/>
            <person name="Yan Y."/>
            <person name="Sichtig H."/>
        </authorList>
    </citation>
    <scope>NUCLEOTIDE SEQUENCE [LARGE SCALE GENOMIC DNA]</scope>
    <source>
        <strain evidence="2 3">FDAARGOS_869</strain>
    </source>
</reference>
<feature type="transmembrane region" description="Helical" evidence="1">
    <location>
        <begin position="62"/>
        <end position="79"/>
    </location>
</feature>
<evidence type="ECO:0000313" key="2">
    <source>
        <dbReference type="EMBL" id="QPT45661.1"/>
    </source>
</evidence>
<accession>A0A7T3C155</accession>
<dbReference type="EMBL" id="CP065728">
    <property type="protein sequence ID" value="QPT45661.1"/>
    <property type="molecule type" value="Genomic_DNA"/>
</dbReference>
<dbReference type="Proteomes" id="UP000594834">
    <property type="component" value="Chromosome"/>
</dbReference>
<dbReference type="SUPFAM" id="SSF50129">
    <property type="entry name" value="GroES-like"/>
    <property type="match status" value="1"/>
</dbReference>